<proteinExistence type="predicted"/>
<sequence>MAEGTPIPIGKIEPLYNDNYYVWSVRVKSILKARKLYQDVIERDEPPTSREVDSPAYKLREKWESKNDEAFGIIINMLSDAQAGQFLTEENAGKLWKKLKDIHEGNVEDKKIDIGLELKNIKMQNSETVNEYIGRIRSIQARSATLGQVIPEREITYHAVRGIHYKFDRIAAALRAQRGIMLEEIQQALKEEEGFMRPGTINGQNVQMDTYRNEKAYRATRDVRRGGNNSGCFICGRRNHIARDCYNRSTPNANTNRNWTYRGNHNNFNRGNRRNNNSREQGNLAMQERGTEYTFHTVVDSDYNRDKDIHEKWWKKWTLVFRKLRRL</sequence>
<dbReference type="InterPro" id="IPR036875">
    <property type="entry name" value="Znf_CCHC_sf"/>
</dbReference>
<organism evidence="3 4">
    <name type="scientific">Odynerus spinipes</name>
    <dbReference type="NCBI Taxonomy" id="1348599"/>
    <lineage>
        <taxon>Eukaryota</taxon>
        <taxon>Metazoa</taxon>
        <taxon>Ecdysozoa</taxon>
        <taxon>Arthropoda</taxon>
        <taxon>Hexapoda</taxon>
        <taxon>Insecta</taxon>
        <taxon>Pterygota</taxon>
        <taxon>Neoptera</taxon>
        <taxon>Endopterygota</taxon>
        <taxon>Hymenoptera</taxon>
        <taxon>Apocrita</taxon>
        <taxon>Aculeata</taxon>
        <taxon>Vespoidea</taxon>
        <taxon>Vespidae</taxon>
        <taxon>Eumeninae</taxon>
        <taxon>Odynerus</taxon>
    </lineage>
</organism>
<dbReference type="Pfam" id="PF14223">
    <property type="entry name" value="Retrotran_gag_2"/>
    <property type="match status" value="1"/>
</dbReference>
<keyword evidence="1" id="KW-0479">Metal-binding</keyword>
<gene>
    <name evidence="3" type="ORF">KPH14_012832</name>
</gene>
<dbReference type="AlphaFoldDB" id="A0AAD9RD76"/>
<reference evidence="3" key="1">
    <citation type="submission" date="2021-08" db="EMBL/GenBank/DDBJ databases">
        <authorList>
            <person name="Misof B."/>
            <person name="Oliver O."/>
            <person name="Podsiadlowski L."/>
            <person name="Donath A."/>
            <person name="Peters R."/>
            <person name="Mayer C."/>
            <person name="Rust J."/>
            <person name="Gunkel S."/>
            <person name="Lesny P."/>
            <person name="Martin S."/>
            <person name="Oeyen J.P."/>
            <person name="Petersen M."/>
            <person name="Panagiotis P."/>
            <person name="Wilbrandt J."/>
            <person name="Tanja T."/>
        </authorList>
    </citation>
    <scope>NUCLEOTIDE SEQUENCE</scope>
    <source>
        <strain evidence="3">GBR_01_08_01A</strain>
        <tissue evidence="3">Thorax + abdomen</tissue>
    </source>
</reference>
<keyword evidence="4" id="KW-1185">Reference proteome</keyword>
<evidence type="ECO:0000313" key="3">
    <source>
        <dbReference type="EMBL" id="KAK2577602.1"/>
    </source>
</evidence>
<dbReference type="SUPFAM" id="SSF57756">
    <property type="entry name" value="Retrovirus zinc finger-like domains"/>
    <property type="match status" value="1"/>
</dbReference>
<keyword evidence="1" id="KW-0862">Zinc</keyword>
<name>A0AAD9RD76_9HYME</name>
<dbReference type="SMART" id="SM00343">
    <property type="entry name" value="ZnF_C2HC"/>
    <property type="match status" value="1"/>
</dbReference>
<reference evidence="3" key="2">
    <citation type="journal article" date="2023" name="Commun. Biol.">
        <title>Intrasexual cuticular hydrocarbon dimorphism in a wasp sheds light on hydrocarbon biosynthesis genes in Hymenoptera.</title>
        <authorList>
            <person name="Moris V.C."/>
            <person name="Podsiadlowski L."/>
            <person name="Martin S."/>
            <person name="Oeyen J.P."/>
            <person name="Donath A."/>
            <person name="Petersen M."/>
            <person name="Wilbrandt J."/>
            <person name="Misof B."/>
            <person name="Liedtke D."/>
            <person name="Thamm M."/>
            <person name="Scheiner R."/>
            <person name="Schmitt T."/>
            <person name="Niehuis O."/>
        </authorList>
    </citation>
    <scope>NUCLEOTIDE SEQUENCE</scope>
    <source>
        <strain evidence="3">GBR_01_08_01A</strain>
    </source>
</reference>
<keyword evidence="1" id="KW-0863">Zinc-finger</keyword>
<dbReference type="PROSITE" id="PS50158">
    <property type="entry name" value="ZF_CCHC"/>
    <property type="match status" value="1"/>
</dbReference>
<evidence type="ECO:0000313" key="4">
    <source>
        <dbReference type="Proteomes" id="UP001258017"/>
    </source>
</evidence>
<dbReference type="EMBL" id="JAIFRP010004240">
    <property type="protein sequence ID" value="KAK2577602.1"/>
    <property type="molecule type" value="Genomic_DNA"/>
</dbReference>
<dbReference type="GO" id="GO:0008270">
    <property type="term" value="F:zinc ion binding"/>
    <property type="evidence" value="ECO:0007669"/>
    <property type="project" value="UniProtKB-KW"/>
</dbReference>
<evidence type="ECO:0000256" key="1">
    <source>
        <dbReference type="PROSITE-ProRule" id="PRU00047"/>
    </source>
</evidence>
<accession>A0AAD9RD76</accession>
<dbReference type="InterPro" id="IPR001878">
    <property type="entry name" value="Znf_CCHC"/>
</dbReference>
<protein>
    <recommendedName>
        <fullName evidence="2">CCHC-type domain-containing protein</fullName>
    </recommendedName>
</protein>
<evidence type="ECO:0000259" key="2">
    <source>
        <dbReference type="PROSITE" id="PS50158"/>
    </source>
</evidence>
<dbReference type="Proteomes" id="UP001258017">
    <property type="component" value="Unassembled WGS sequence"/>
</dbReference>
<comment type="caution">
    <text evidence="3">The sequence shown here is derived from an EMBL/GenBank/DDBJ whole genome shotgun (WGS) entry which is preliminary data.</text>
</comment>
<dbReference type="GO" id="GO:0003676">
    <property type="term" value="F:nucleic acid binding"/>
    <property type="evidence" value="ECO:0007669"/>
    <property type="project" value="InterPro"/>
</dbReference>
<dbReference type="PANTHER" id="PTHR47481">
    <property type="match status" value="1"/>
</dbReference>
<feature type="domain" description="CCHC-type" evidence="2">
    <location>
        <begin position="232"/>
        <end position="245"/>
    </location>
</feature>
<dbReference type="PANTHER" id="PTHR47481:SF22">
    <property type="entry name" value="RETROTRANSPOSON GAG DOMAIN-CONTAINING PROTEIN"/>
    <property type="match status" value="1"/>
</dbReference>